<comment type="similarity">
    <text evidence="3 14">Belongs to the GHMP kinase family. Archaeal shikimate kinase subfamily.</text>
</comment>
<evidence type="ECO:0000256" key="13">
    <source>
        <dbReference type="ARBA" id="ARBA00048567"/>
    </source>
</evidence>
<accession>A0A0A7LEV1</accession>
<dbReference type="GO" id="GO:0009423">
    <property type="term" value="P:chorismate biosynthetic process"/>
    <property type="evidence" value="ECO:0007669"/>
    <property type="project" value="UniProtKB-UniRule"/>
</dbReference>
<dbReference type="InterPro" id="IPR014721">
    <property type="entry name" value="Ribsml_uS5_D2-typ_fold_subgr"/>
</dbReference>
<dbReference type="GO" id="GO:0004765">
    <property type="term" value="F:shikimate kinase activity"/>
    <property type="evidence" value="ECO:0007669"/>
    <property type="project" value="UniProtKB-UniRule"/>
</dbReference>
<keyword evidence="11 14" id="KW-0067">ATP-binding</keyword>
<dbReference type="GO" id="GO:0009073">
    <property type="term" value="P:aromatic amino acid family biosynthetic process"/>
    <property type="evidence" value="ECO:0007669"/>
    <property type="project" value="UniProtKB-KW"/>
</dbReference>
<dbReference type="HOGENOM" id="CLU_073768_0_0_2"/>
<dbReference type="OrthoDB" id="9602at2157"/>
<comment type="subcellular location">
    <subcellularLocation>
        <location evidence="1 14">Cytoplasm</location>
    </subcellularLocation>
</comment>
<dbReference type="GO" id="GO:0005524">
    <property type="term" value="F:ATP binding"/>
    <property type="evidence" value="ECO:0007669"/>
    <property type="project" value="UniProtKB-UniRule"/>
</dbReference>
<evidence type="ECO:0000256" key="5">
    <source>
        <dbReference type="ARBA" id="ARBA00013853"/>
    </source>
</evidence>
<dbReference type="GO" id="GO:0005737">
    <property type="term" value="C:cytoplasm"/>
    <property type="evidence" value="ECO:0007669"/>
    <property type="project" value="UniProtKB-SubCell"/>
</dbReference>
<evidence type="ECO:0000256" key="14">
    <source>
        <dbReference type="HAMAP-Rule" id="MF_00370"/>
    </source>
</evidence>
<dbReference type="InterPro" id="IPR010189">
    <property type="entry name" value="SK_arc"/>
</dbReference>
<dbReference type="InterPro" id="IPR006204">
    <property type="entry name" value="GHMP_kinase_N_dom"/>
</dbReference>
<comment type="pathway">
    <text evidence="2 14">Metabolic intermediate biosynthesis; chorismate biosynthesis; chorismate from D-erythrose 4-phosphate and phosphoenolpyruvate: step 5/7.</text>
</comment>
<dbReference type="InterPro" id="IPR020568">
    <property type="entry name" value="Ribosomal_Su5_D2-typ_SF"/>
</dbReference>
<dbReference type="Gene3D" id="3.30.230.10">
    <property type="match status" value="1"/>
</dbReference>
<evidence type="ECO:0000259" key="15">
    <source>
        <dbReference type="Pfam" id="PF00288"/>
    </source>
</evidence>
<dbReference type="UniPathway" id="UPA00053">
    <property type="reaction ID" value="UER00088"/>
</dbReference>
<evidence type="ECO:0000256" key="8">
    <source>
        <dbReference type="ARBA" id="ARBA00022679"/>
    </source>
</evidence>
<dbReference type="GeneID" id="24818645"/>
<dbReference type="Pfam" id="PF08544">
    <property type="entry name" value="GHMP_kinases_C"/>
    <property type="match status" value="1"/>
</dbReference>
<feature type="domain" description="GHMP kinase N-terminal" evidence="15">
    <location>
        <begin position="63"/>
        <end position="146"/>
    </location>
</feature>
<organism evidence="17 18">
    <name type="scientific">Candidatus Methanoplasma termitum</name>
    <dbReference type="NCBI Taxonomy" id="1577791"/>
    <lineage>
        <taxon>Archaea</taxon>
        <taxon>Methanobacteriati</taxon>
        <taxon>Thermoplasmatota</taxon>
        <taxon>Thermoplasmata</taxon>
        <taxon>Methanomassiliicoccales</taxon>
        <taxon>Methanomassiliicoccaceae</taxon>
        <taxon>Candidatus Methanoplasma</taxon>
    </lineage>
</organism>
<evidence type="ECO:0000313" key="17">
    <source>
        <dbReference type="EMBL" id="AIZ56857.1"/>
    </source>
</evidence>
<keyword evidence="9 14" id="KW-0547">Nucleotide-binding</keyword>
<evidence type="ECO:0000256" key="11">
    <source>
        <dbReference type="ARBA" id="ARBA00022840"/>
    </source>
</evidence>
<evidence type="ECO:0000256" key="7">
    <source>
        <dbReference type="ARBA" id="ARBA00022605"/>
    </source>
</evidence>
<name>A0A0A7LEV1_9ARCH</name>
<dbReference type="PANTHER" id="PTHR20861:SF3">
    <property type="entry name" value="SHIKIMATE KINASE"/>
    <property type="match status" value="1"/>
</dbReference>
<evidence type="ECO:0000313" key="18">
    <source>
        <dbReference type="Proteomes" id="UP000030787"/>
    </source>
</evidence>
<evidence type="ECO:0000256" key="1">
    <source>
        <dbReference type="ARBA" id="ARBA00004496"/>
    </source>
</evidence>
<dbReference type="SUPFAM" id="SSF55060">
    <property type="entry name" value="GHMP Kinase, C-terminal domain"/>
    <property type="match status" value="1"/>
</dbReference>
<proteinExistence type="inferred from homology"/>
<feature type="domain" description="GHMP kinase C-terminal" evidence="16">
    <location>
        <begin position="207"/>
        <end position="261"/>
    </location>
</feature>
<dbReference type="Proteomes" id="UP000030787">
    <property type="component" value="Chromosome"/>
</dbReference>
<dbReference type="Gene3D" id="3.30.70.890">
    <property type="entry name" value="GHMP kinase, C-terminal domain"/>
    <property type="match status" value="1"/>
</dbReference>
<evidence type="ECO:0000256" key="6">
    <source>
        <dbReference type="ARBA" id="ARBA00022490"/>
    </source>
</evidence>
<dbReference type="Pfam" id="PF00288">
    <property type="entry name" value="GHMP_kinases_N"/>
    <property type="match status" value="1"/>
</dbReference>
<sequence>MIGKGTSYGAVSVINAMPCGIGSTIGITLRTTAVFNPCGQTRDVGISNDPSENKEMARICVAEAYKAMGMEEPEGWLLNISSEIPISRGLKSSSSACNAILSSVLLAERFDMEKVDKIRLGVNCARKAKVTVTGAFDDACGCDLGGLVITDNRKDTILFHEDIGEYDVLIYSPKNKIKKTGLPLEELRKLSSRSEKLVELAKTDPFKAMTENGRMIAAVSGIDNTIAEIALENGALGAGVSGSGPAVAMILEKGDAENFVERSGLIGLISSGTRGVQE</sequence>
<evidence type="ECO:0000259" key="16">
    <source>
        <dbReference type="Pfam" id="PF08544"/>
    </source>
</evidence>
<dbReference type="InterPro" id="IPR036554">
    <property type="entry name" value="GHMP_kinase_C_sf"/>
</dbReference>
<evidence type="ECO:0000256" key="3">
    <source>
        <dbReference type="ARBA" id="ARBA00010202"/>
    </source>
</evidence>
<keyword evidence="8 14" id="KW-0808">Transferase</keyword>
<dbReference type="EC" id="2.7.1.71" evidence="4 14"/>
<dbReference type="NCBIfam" id="TIGR01920">
    <property type="entry name" value="Shik_kin_archae"/>
    <property type="match status" value="1"/>
</dbReference>
<dbReference type="RefSeq" id="WP_048112723.1">
    <property type="nucleotide sequence ID" value="NZ_CP010070.1"/>
</dbReference>
<evidence type="ECO:0000256" key="9">
    <source>
        <dbReference type="ARBA" id="ARBA00022741"/>
    </source>
</evidence>
<keyword evidence="6 14" id="KW-0963">Cytoplasm</keyword>
<evidence type="ECO:0000256" key="4">
    <source>
        <dbReference type="ARBA" id="ARBA00012154"/>
    </source>
</evidence>
<gene>
    <name evidence="14 17" type="primary">aroK</name>
    <name evidence="17" type="ORF">Mpt1_c09830</name>
</gene>
<dbReference type="STRING" id="1577791.Mpt1_c09830"/>
<evidence type="ECO:0000256" key="2">
    <source>
        <dbReference type="ARBA" id="ARBA00004842"/>
    </source>
</evidence>
<dbReference type="PANTHER" id="PTHR20861">
    <property type="entry name" value="HOMOSERINE/4-DIPHOSPHOCYTIDYL-2-C-METHYL-D-ERYTHRITOL KINASE"/>
    <property type="match status" value="1"/>
</dbReference>
<dbReference type="SUPFAM" id="SSF54211">
    <property type="entry name" value="Ribosomal protein S5 domain 2-like"/>
    <property type="match status" value="1"/>
</dbReference>
<evidence type="ECO:0000256" key="10">
    <source>
        <dbReference type="ARBA" id="ARBA00022777"/>
    </source>
</evidence>
<reference evidence="17 18" key="1">
    <citation type="journal article" date="2014" name="Appl. Environ. Microbiol.">
        <title>Comparative Genome Analysis of 'Candidatus Methanoplasma termitum' Indicates a New Mode of Energy Metabolism in the Seventh Order of Methanogens.</title>
        <authorList>
            <person name="Lang K."/>
            <person name="Schuldes J."/>
            <person name="Klingl A."/>
            <person name="Poehlein A."/>
            <person name="Daniel R."/>
            <person name="Brune A."/>
        </authorList>
    </citation>
    <scope>NUCLEOTIDE SEQUENCE [LARGE SCALE GENOMIC DNA]</scope>
    <source>
        <strain evidence="18">Mpt1</strain>
    </source>
</reference>
<protein>
    <recommendedName>
        <fullName evidence="5 14">Shikimate kinase</fullName>
        <shortName evidence="14">SK</shortName>
        <ecNumber evidence="4 14">2.7.1.71</ecNumber>
    </recommendedName>
</protein>
<dbReference type="HAMAP" id="MF_00370">
    <property type="entry name" value="Shik_kinase_arch"/>
    <property type="match status" value="1"/>
</dbReference>
<keyword evidence="18" id="KW-1185">Reference proteome</keyword>
<keyword evidence="7 14" id="KW-0028">Amino-acid biosynthesis</keyword>
<dbReference type="KEGG" id="mear:Mpt1_c09830"/>
<dbReference type="EMBL" id="CP010070">
    <property type="protein sequence ID" value="AIZ56857.1"/>
    <property type="molecule type" value="Genomic_DNA"/>
</dbReference>
<dbReference type="InterPro" id="IPR013750">
    <property type="entry name" value="GHMP_kinase_C_dom"/>
</dbReference>
<comment type="caution">
    <text evidence="14">Lacks conserved residue(s) required for the propagation of feature annotation.</text>
</comment>
<evidence type="ECO:0000256" key="12">
    <source>
        <dbReference type="ARBA" id="ARBA00023141"/>
    </source>
</evidence>
<keyword evidence="10 14" id="KW-0418">Kinase</keyword>
<keyword evidence="12 14" id="KW-0057">Aromatic amino acid biosynthesis</keyword>
<comment type="catalytic activity">
    <reaction evidence="13 14">
        <text>shikimate + ATP = 3-phosphoshikimate + ADP + H(+)</text>
        <dbReference type="Rhea" id="RHEA:13121"/>
        <dbReference type="ChEBI" id="CHEBI:15378"/>
        <dbReference type="ChEBI" id="CHEBI:30616"/>
        <dbReference type="ChEBI" id="CHEBI:36208"/>
        <dbReference type="ChEBI" id="CHEBI:145989"/>
        <dbReference type="ChEBI" id="CHEBI:456216"/>
        <dbReference type="EC" id="2.7.1.71"/>
    </reaction>
</comment>
<dbReference type="GO" id="GO:0008652">
    <property type="term" value="P:amino acid biosynthetic process"/>
    <property type="evidence" value="ECO:0007669"/>
    <property type="project" value="UniProtKB-KW"/>
</dbReference>
<dbReference type="AlphaFoldDB" id="A0A0A7LEV1"/>